<dbReference type="PROSITE" id="PS50096">
    <property type="entry name" value="IQ"/>
    <property type="match status" value="1"/>
</dbReference>
<dbReference type="InterPro" id="IPR032675">
    <property type="entry name" value="LRR_dom_sf"/>
</dbReference>
<keyword evidence="5" id="KW-1185">Reference proteome</keyword>
<dbReference type="EMBL" id="MCFG01000245">
    <property type="protein sequence ID" value="ORX77495.1"/>
    <property type="molecule type" value="Genomic_DNA"/>
</dbReference>
<gene>
    <name evidence="4" type="ORF">BCR32DRAFT_270616</name>
</gene>
<feature type="compositionally biased region" description="Low complexity" evidence="3">
    <location>
        <begin position="261"/>
        <end position="274"/>
    </location>
</feature>
<dbReference type="PROSITE" id="PS51450">
    <property type="entry name" value="LRR"/>
    <property type="match status" value="4"/>
</dbReference>
<dbReference type="GO" id="GO:0005737">
    <property type="term" value="C:cytoplasm"/>
    <property type="evidence" value="ECO:0007669"/>
    <property type="project" value="TreeGrafter"/>
</dbReference>
<feature type="compositionally biased region" description="Basic and acidic residues" evidence="3">
    <location>
        <begin position="1235"/>
        <end position="1244"/>
    </location>
</feature>
<feature type="non-terminal residue" evidence="4">
    <location>
        <position position="1262"/>
    </location>
</feature>
<dbReference type="SUPFAM" id="SSF52058">
    <property type="entry name" value="L domain-like"/>
    <property type="match status" value="1"/>
</dbReference>
<keyword evidence="1" id="KW-0433">Leucine-rich repeat</keyword>
<dbReference type="SUPFAM" id="SSF52540">
    <property type="entry name" value="P-loop containing nucleoside triphosphate hydrolases"/>
    <property type="match status" value="1"/>
</dbReference>
<feature type="compositionally biased region" description="Basic and acidic residues" evidence="3">
    <location>
        <begin position="235"/>
        <end position="255"/>
    </location>
</feature>
<organism evidence="4 5">
    <name type="scientific">Anaeromyces robustus</name>
    <dbReference type="NCBI Taxonomy" id="1754192"/>
    <lineage>
        <taxon>Eukaryota</taxon>
        <taxon>Fungi</taxon>
        <taxon>Fungi incertae sedis</taxon>
        <taxon>Chytridiomycota</taxon>
        <taxon>Chytridiomycota incertae sedis</taxon>
        <taxon>Neocallimastigomycetes</taxon>
        <taxon>Neocallimastigales</taxon>
        <taxon>Neocallimastigaceae</taxon>
        <taxon>Anaeromyces</taxon>
    </lineage>
</organism>
<dbReference type="PANTHER" id="PTHR15454">
    <property type="entry name" value="NISCHARIN RELATED"/>
    <property type="match status" value="1"/>
</dbReference>
<reference evidence="4 5" key="2">
    <citation type="submission" date="2016-08" db="EMBL/GenBank/DDBJ databases">
        <title>Pervasive Adenine N6-methylation of Active Genes in Fungi.</title>
        <authorList>
            <consortium name="DOE Joint Genome Institute"/>
            <person name="Mondo S.J."/>
            <person name="Dannebaum R.O."/>
            <person name="Kuo R.C."/>
            <person name="Labutti K."/>
            <person name="Haridas S."/>
            <person name="Kuo A."/>
            <person name="Salamov A."/>
            <person name="Ahrendt S.R."/>
            <person name="Lipzen A."/>
            <person name="Sullivan W."/>
            <person name="Andreopoulos W.B."/>
            <person name="Clum A."/>
            <person name="Lindquist E."/>
            <person name="Daum C."/>
            <person name="Ramamoorthy G.K."/>
            <person name="Gryganskyi A."/>
            <person name="Culley D."/>
            <person name="Magnuson J.K."/>
            <person name="James T.Y."/>
            <person name="O'Malley M.A."/>
            <person name="Stajich J.E."/>
            <person name="Spatafora J.W."/>
            <person name="Visel A."/>
            <person name="Grigoriev I.V."/>
        </authorList>
    </citation>
    <scope>NUCLEOTIDE SEQUENCE [LARGE SCALE GENOMIC DNA]</scope>
    <source>
        <strain evidence="4 5">S4</strain>
    </source>
</reference>
<dbReference type="AlphaFoldDB" id="A0A1Y1WVR7"/>
<dbReference type="PANTHER" id="PTHR15454:SF56">
    <property type="entry name" value="PROTEIN PHOSPHATASE 1 REGULATORY SUBUNIT 7-RELATED"/>
    <property type="match status" value="1"/>
</dbReference>
<protein>
    <recommendedName>
        <fullName evidence="6">Leucine-rich repeat protein</fullName>
    </recommendedName>
</protein>
<evidence type="ECO:0000313" key="5">
    <source>
        <dbReference type="Proteomes" id="UP000193944"/>
    </source>
</evidence>
<comment type="caution">
    <text evidence="4">The sequence shown here is derived from an EMBL/GenBank/DDBJ whole genome shotgun (WGS) entry which is preliminary data.</text>
</comment>
<accession>A0A1Y1WVR7</accession>
<evidence type="ECO:0000313" key="4">
    <source>
        <dbReference type="EMBL" id="ORX77495.1"/>
    </source>
</evidence>
<dbReference type="OrthoDB" id="7451790at2759"/>
<evidence type="ECO:0000256" key="3">
    <source>
        <dbReference type="SAM" id="MobiDB-lite"/>
    </source>
</evidence>
<keyword evidence="2" id="KW-0677">Repeat</keyword>
<dbReference type="Gene3D" id="3.80.10.10">
    <property type="entry name" value="Ribonuclease Inhibitor"/>
    <property type="match status" value="3"/>
</dbReference>
<dbReference type="InterPro" id="IPR000048">
    <property type="entry name" value="IQ_motif_EF-hand-BS"/>
</dbReference>
<dbReference type="InterPro" id="IPR001611">
    <property type="entry name" value="Leu-rich_rpt"/>
</dbReference>
<evidence type="ECO:0000256" key="1">
    <source>
        <dbReference type="ARBA" id="ARBA00022614"/>
    </source>
</evidence>
<feature type="compositionally biased region" description="Low complexity" evidence="3">
    <location>
        <begin position="1223"/>
        <end position="1234"/>
    </location>
</feature>
<dbReference type="STRING" id="1754192.A0A1Y1WVR7"/>
<dbReference type="CDD" id="cd23767">
    <property type="entry name" value="IQCD"/>
    <property type="match status" value="1"/>
</dbReference>
<dbReference type="Gene3D" id="1.20.5.190">
    <property type="match status" value="1"/>
</dbReference>
<sequence length="1262" mass="149079">MNDIKEKKNNIKEGLNNKKLCENINYKNNSHDEDIRDNVKKDVDVIETEGNNENYYNADDNLNITEQDTNILDNDNELNGLKSLKSWHDLMKSINDNTYKDNDIFNFSEDENNDINNNTKIDNEIENKILEEELGMNSNINVDEFTTDNIDEKDIFSDNDYEDDYKFKLSKLDDCFSQEELLLKAMEKEKNELKEMNENNIFKKVDEFLYSNKFIENNLRKYNFINNTIEEYKNQEKEKNDIKSNDNNISEKENESLQLSENKNNNDNNEINNNNDDDENNEFLLKDENNERINKRNNLNNNNIDLLGNGNQEHLYGNSFDDGQETVLISRKDGNEDISNNSFDESKENIINTDKKIVHTKKIKKKLNRQFSKELELIFKENANNNSNITNDESNFNENLVIQENNEYTSTDDKNEKIYIIQNNDDNDYNDTINNDMNTEQYYDNGENKNKENIINNNDERVMKKEENTPTTNNMNYNRFIKSIEKIKNNSENIEILKNIKHMRNNSDNQSNKVNIKLDDEMDCENNEDNEIVEIIEVESEYNKEENYKNNINIVNQINKNKNSKILRSKKQQKEFLENQYIILKILEKQYKRTISINQIKDINFLNKIKYINLSNIELPYIISIELYLPNLEAINISSNNITSINFIENLNNLEYIKMDDIKYFQKLRFLNISNNPIKNIKNICNLKDLNFLLLNRVQTKNFKDLKKMNNLIYIELQYNNLKSDIIQEIFSSPGLCYLNLSYNIIQEIPNNIKHMSLIKFAIKDNKLKNINLSSWLPLLTILNLKKNLIEKVECISACPFLKVVNLSNNNINDVESLFNLSLCSNSLLNLNLLQNPVVKNEKFLLYIKVLFPNLKIFNKIKINENEFYKNISLKEKLFVLSECDKFFKTKIKDINSTCQDTQQAYKSLLTLFSKSQKILNKYLDPELVFLNYGFYKCIQKTLIVKNENSICNPFNEVNELKIINNGSLDNMITGFQDISKNIKECYYNKKHKAATNIQKNWKCYKANKNYLIKKRKAIKIQNCWRKYNKRKKNYKLNKSASIIQKAWKDYKNKKKINHAQELIAAKKIQKAWKKYKTTVDKKNEKKKSNSLINNKNELFPYNEKALTLPAIEMDKIHKICDNALEFDIDEDLNIDSWLKNENDYNYDDKMNKYLNQSEMTIELNLNHNIPMNYDIIHNKTTVDSNKKSSKKKKKIKDEKDKINEQFKNNENVKNSHSNKTEIILNNNISSDNYDNSKKAKEENENSNNDIIKVNAKLNNDK</sequence>
<dbReference type="Pfam" id="PF00612">
    <property type="entry name" value="IQ"/>
    <property type="match status" value="2"/>
</dbReference>
<evidence type="ECO:0008006" key="6">
    <source>
        <dbReference type="Google" id="ProtNLM"/>
    </source>
</evidence>
<evidence type="ECO:0000256" key="2">
    <source>
        <dbReference type="ARBA" id="ARBA00022737"/>
    </source>
</evidence>
<feature type="region of interest" description="Disordered" evidence="3">
    <location>
        <begin position="1212"/>
        <end position="1262"/>
    </location>
</feature>
<reference evidence="4 5" key="1">
    <citation type="submission" date="2016-08" db="EMBL/GenBank/DDBJ databases">
        <title>A Parts List for Fungal Cellulosomes Revealed by Comparative Genomics.</title>
        <authorList>
            <consortium name="DOE Joint Genome Institute"/>
            <person name="Haitjema C.H."/>
            <person name="Gilmore S.P."/>
            <person name="Henske J.K."/>
            <person name="Solomon K.V."/>
            <person name="De Groot R."/>
            <person name="Kuo A."/>
            <person name="Mondo S.J."/>
            <person name="Salamov A.A."/>
            <person name="Labutti K."/>
            <person name="Zhao Z."/>
            <person name="Chiniquy J."/>
            <person name="Barry K."/>
            <person name="Brewer H.M."/>
            <person name="Purvine S.O."/>
            <person name="Wright A.T."/>
            <person name="Boxma B."/>
            <person name="Van Alen T."/>
            <person name="Hackstein J.H."/>
            <person name="Baker S.E."/>
            <person name="Grigoriev I.V."/>
            <person name="O'Malley M.A."/>
        </authorList>
    </citation>
    <scope>NUCLEOTIDE SEQUENCE [LARGE SCALE GENOMIC DNA]</scope>
    <source>
        <strain evidence="4 5">S4</strain>
    </source>
</reference>
<dbReference type="Proteomes" id="UP000193944">
    <property type="component" value="Unassembled WGS sequence"/>
</dbReference>
<proteinExistence type="predicted"/>
<dbReference type="InterPro" id="IPR027417">
    <property type="entry name" value="P-loop_NTPase"/>
</dbReference>
<dbReference type="SMART" id="SM00015">
    <property type="entry name" value="IQ"/>
    <property type="match status" value="3"/>
</dbReference>
<name>A0A1Y1WVR7_9FUNG</name>
<feature type="region of interest" description="Disordered" evidence="3">
    <location>
        <begin position="235"/>
        <end position="282"/>
    </location>
</feature>